<comment type="caution">
    <text evidence="2">The sequence shown here is derived from an EMBL/GenBank/DDBJ whole genome shotgun (WGS) entry which is preliminary data.</text>
</comment>
<feature type="compositionally biased region" description="Low complexity" evidence="1">
    <location>
        <begin position="18"/>
        <end position="28"/>
    </location>
</feature>
<feature type="non-terminal residue" evidence="2">
    <location>
        <position position="1"/>
    </location>
</feature>
<organism evidence="2 3">
    <name type="scientific">Lasius niger</name>
    <name type="common">Black garden ant</name>
    <dbReference type="NCBI Taxonomy" id="67767"/>
    <lineage>
        <taxon>Eukaryota</taxon>
        <taxon>Metazoa</taxon>
        <taxon>Ecdysozoa</taxon>
        <taxon>Arthropoda</taxon>
        <taxon>Hexapoda</taxon>
        <taxon>Insecta</taxon>
        <taxon>Pterygota</taxon>
        <taxon>Neoptera</taxon>
        <taxon>Endopterygota</taxon>
        <taxon>Hymenoptera</taxon>
        <taxon>Apocrita</taxon>
        <taxon>Aculeata</taxon>
        <taxon>Formicoidea</taxon>
        <taxon>Formicidae</taxon>
        <taxon>Formicinae</taxon>
        <taxon>Lasius</taxon>
        <taxon>Lasius</taxon>
    </lineage>
</organism>
<sequence>RYTDKGVGGREERRKDVFSSFSSLSSSSADGLPWWRRYHFAGKSQEKFREAEAALKNITSQAEDAKRCVEGLRLQIQQQTLHDPPEKLADLNSALQRAEGKLIYILCKQTGAEQRLSELKREQELESPEELFASDSSIDF</sequence>
<dbReference type="AlphaFoldDB" id="A0A0J7KCP7"/>
<keyword evidence="3" id="KW-1185">Reference proteome</keyword>
<reference evidence="2 3" key="1">
    <citation type="submission" date="2015-04" db="EMBL/GenBank/DDBJ databases">
        <title>Lasius niger genome sequencing.</title>
        <authorList>
            <person name="Konorov E.A."/>
            <person name="Nikitin M.A."/>
            <person name="Kirill M.V."/>
            <person name="Chang P."/>
        </authorList>
    </citation>
    <scope>NUCLEOTIDE SEQUENCE [LARGE SCALE GENOMIC DNA]</scope>
    <source>
        <tissue evidence="2">Whole</tissue>
    </source>
</reference>
<protein>
    <submittedName>
        <fullName evidence="2">Chorismate mutase</fullName>
    </submittedName>
</protein>
<dbReference type="Proteomes" id="UP000036403">
    <property type="component" value="Unassembled WGS sequence"/>
</dbReference>
<name>A0A0J7KCP7_LASNI</name>
<feature type="region of interest" description="Disordered" evidence="1">
    <location>
        <begin position="119"/>
        <end position="140"/>
    </location>
</feature>
<evidence type="ECO:0000256" key="1">
    <source>
        <dbReference type="SAM" id="MobiDB-lite"/>
    </source>
</evidence>
<feature type="compositionally biased region" description="Basic and acidic residues" evidence="1">
    <location>
        <begin position="1"/>
        <end position="17"/>
    </location>
</feature>
<dbReference type="EMBL" id="LBMM01009573">
    <property type="protein sequence ID" value="KMQ88019.1"/>
    <property type="molecule type" value="Genomic_DNA"/>
</dbReference>
<gene>
    <name evidence="2" type="ORF">RF55_12567</name>
</gene>
<feature type="region of interest" description="Disordered" evidence="1">
    <location>
        <begin position="1"/>
        <end position="30"/>
    </location>
</feature>
<evidence type="ECO:0000313" key="2">
    <source>
        <dbReference type="EMBL" id="KMQ88019.1"/>
    </source>
</evidence>
<evidence type="ECO:0000313" key="3">
    <source>
        <dbReference type="Proteomes" id="UP000036403"/>
    </source>
</evidence>
<dbReference type="PaxDb" id="67767-A0A0J7KCP7"/>
<accession>A0A0J7KCP7</accession>
<proteinExistence type="predicted"/>